<comment type="function">
    <text evidence="8">Transfers the 4'-phosphopantetheine moiety from coenzyme A to a Ser of acyl-carrier-protein.</text>
</comment>
<keyword evidence="2 8" id="KW-0808">Transferase</keyword>
<keyword evidence="8" id="KW-0963">Cytoplasm</keyword>
<evidence type="ECO:0000256" key="3">
    <source>
        <dbReference type="ARBA" id="ARBA00022723"/>
    </source>
</evidence>
<dbReference type="Pfam" id="PF01648">
    <property type="entry name" value="ACPS"/>
    <property type="match status" value="1"/>
</dbReference>
<dbReference type="STRING" id="1324314.BVG16_19670"/>
<dbReference type="InterPro" id="IPR004568">
    <property type="entry name" value="Ppantetheine-prot_Trfase_dom"/>
</dbReference>
<evidence type="ECO:0000313" key="11">
    <source>
        <dbReference type="Proteomes" id="UP000190188"/>
    </source>
</evidence>
<dbReference type="EMBL" id="MSZX01000008">
    <property type="protein sequence ID" value="OPA75565.1"/>
    <property type="molecule type" value="Genomic_DNA"/>
</dbReference>
<dbReference type="AlphaFoldDB" id="A0A1T2X6X1"/>
<protein>
    <recommendedName>
        <fullName evidence="8">Holo-[acyl-carrier-protein] synthase</fullName>
        <shortName evidence="8">Holo-ACP synthase</shortName>
        <ecNumber evidence="8">2.7.8.7</ecNumber>
    </recommendedName>
    <alternativeName>
        <fullName evidence="8">4'-phosphopantetheinyl transferase AcpS</fullName>
    </alternativeName>
</protein>
<keyword evidence="1 8" id="KW-0444">Lipid biosynthesis</keyword>
<dbReference type="NCBIfam" id="TIGR00556">
    <property type="entry name" value="pantethn_trn"/>
    <property type="match status" value="1"/>
</dbReference>
<dbReference type="RefSeq" id="WP_078500792.1">
    <property type="nucleotide sequence ID" value="NZ_MSZX01000008.1"/>
</dbReference>
<comment type="cofactor">
    <cofactor evidence="8">
        <name>Mg(2+)</name>
        <dbReference type="ChEBI" id="CHEBI:18420"/>
    </cofactor>
</comment>
<name>A0A1T2X6X1_9BACL</name>
<dbReference type="InterPro" id="IPR008278">
    <property type="entry name" value="4-PPantetheinyl_Trfase_dom"/>
</dbReference>
<evidence type="ECO:0000256" key="1">
    <source>
        <dbReference type="ARBA" id="ARBA00022516"/>
    </source>
</evidence>
<reference evidence="10 11" key="1">
    <citation type="submission" date="2017-01" db="EMBL/GenBank/DDBJ databases">
        <title>Genome analysis of Paenibacillus selenitrireducens ES3-24.</title>
        <authorList>
            <person name="Xu D."/>
            <person name="Yao R."/>
            <person name="Zheng S."/>
        </authorList>
    </citation>
    <scope>NUCLEOTIDE SEQUENCE [LARGE SCALE GENOMIC DNA]</scope>
    <source>
        <strain evidence="10 11">ES3-24</strain>
    </source>
</reference>
<dbReference type="HAMAP" id="MF_00101">
    <property type="entry name" value="AcpS"/>
    <property type="match status" value="1"/>
</dbReference>
<evidence type="ECO:0000256" key="2">
    <source>
        <dbReference type="ARBA" id="ARBA00022679"/>
    </source>
</evidence>
<dbReference type="NCBIfam" id="TIGR00516">
    <property type="entry name" value="acpS"/>
    <property type="match status" value="1"/>
</dbReference>
<dbReference type="EC" id="2.7.8.7" evidence="8"/>
<comment type="catalytic activity">
    <reaction evidence="8">
        <text>apo-[ACP] + CoA = holo-[ACP] + adenosine 3',5'-bisphosphate + H(+)</text>
        <dbReference type="Rhea" id="RHEA:12068"/>
        <dbReference type="Rhea" id="RHEA-COMP:9685"/>
        <dbReference type="Rhea" id="RHEA-COMP:9690"/>
        <dbReference type="ChEBI" id="CHEBI:15378"/>
        <dbReference type="ChEBI" id="CHEBI:29999"/>
        <dbReference type="ChEBI" id="CHEBI:57287"/>
        <dbReference type="ChEBI" id="CHEBI:58343"/>
        <dbReference type="ChEBI" id="CHEBI:64479"/>
        <dbReference type="EC" id="2.7.8.7"/>
    </reaction>
</comment>
<dbReference type="InterPro" id="IPR002582">
    <property type="entry name" value="ACPS"/>
</dbReference>
<dbReference type="GO" id="GO:0008897">
    <property type="term" value="F:holo-[acyl-carrier-protein] synthase activity"/>
    <property type="evidence" value="ECO:0007669"/>
    <property type="project" value="UniProtKB-UniRule"/>
</dbReference>
<sequence length="139" mass="15871">MIYGIGHDLVEIARISQMRERSTWPRFLERILTEEERQLAEQRSGRVVEFVAGRFAAKEAVVKALGCGIGDKVGFMDIEILPDHQGKPHCTLSEQAWRRLMDAPTDHHSEHQTYHIHVSITHQPTLASAFAIFERRVDG</sequence>
<comment type="caution">
    <text evidence="10">The sequence shown here is derived from an EMBL/GenBank/DDBJ whole genome shotgun (WGS) entry which is preliminary data.</text>
</comment>
<accession>A0A1T2X6X1</accession>
<dbReference type="GO" id="GO:0006633">
    <property type="term" value="P:fatty acid biosynthetic process"/>
    <property type="evidence" value="ECO:0007669"/>
    <property type="project" value="UniProtKB-UniRule"/>
</dbReference>
<keyword evidence="3 8" id="KW-0479">Metal-binding</keyword>
<comment type="subcellular location">
    <subcellularLocation>
        <location evidence="8">Cytoplasm</location>
    </subcellularLocation>
</comment>
<proteinExistence type="inferred from homology"/>
<feature type="binding site" evidence="8">
    <location>
        <position position="59"/>
    </location>
    <ligand>
        <name>Mg(2+)</name>
        <dbReference type="ChEBI" id="CHEBI:18420"/>
    </ligand>
</feature>
<dbReference type="GO" id="GO:0005737">
    <property type="term" value="C:cytoplasm"/>
    <property type="evidence" value="ECO:0007669"/>
    <property type="project" value="UniProtKB-SubCell"/>
</dbReference>
<dbReference type="SUPFAM" id="SSF56214">
    <property type="entry name" value="4'-phosphopantetheinyl transferase"/>
    <property type="match status" value="1"/>
</dbReference>
<keyword evidence="11" id="KW-1185">Reference proteome</keyword>
<dbReference type="OrthoDB" id="517356at2"/>
<gene>
    <name evidence="8" type="primary">acpS</name>
    <name evidence="10" type="ORF">BVG16_19670</name>
</gene>
<dbReference type="GO" id="GO:0000287">
    <property type="term" value="F:magnesium ion binding"/>
    <property type="evidence" value="ECO:0007669"/>
    <property type="project" value="UniProtKB-UniRule"/>
</dbReference>
<keyword evidence="5 8" id="KW-0460">Magnesium</keyword>
<evidence type="ECO:0000259" key="9">
    <source>
        <dbReference type="Pfam" id="PF01648"/>
    </source>
</evidence>
<dbReference type="Proteomes" id="UP000190188">
    <property type="component" value="Unassembled WGS sequence"/>
</dbReference>
<evidence type="ECO:0000313" key="10">
    <source>
        <dbReference type="EMBL" id="OPA75565.1"/>
    </source>
</evidence>
<evidence type="ECO:0000256" key="5">
    <source>
        <dbReference type="ARBA" id="ARBA00022842"/>
    </source>
</evidence>
<organism evidence="10 11">
    <name type="scientific">Paenibacillus selenitireducens</name>
    <dbReference type="NCBI Taxonomy" id="1324314"/>
    <lineage>
        <taxon>Bacteria</taxon>
        <taxon>Bacillati</taxon>
        <taxon>Bacillota</taxon>
        <taxon>Bacilli</taxon>
        <taxon>Bacillales</taxon>
        <taxon>Paenibacillaceae</taxon>
        <taxon>Paenibacillus</taxon>
    </lineage>
</organism>
<keyword evidence="7 8" id="KW-0275">Fatty acid biosynthesis</keyword>
<keyword evidence="4 8" id="KW-0276">Fatty acid metabolism</keyword>
<feature type="domain" description="4'-phosphopantetheinyl transferase" evidence="9">
    <location>
        <begin position="4"/>
        <end position="96"/>
    </location>
</feature>
<evidence type="ECO:0000256" key="7">
    <source>
        <dbReference type="ARBA" id="ARBA00023160"/>
    </source>
</evidence>
<comment type="similarity">
    <text evidence="8">Belongs to the P-Pant transferase superfamily. AcpS family.</text>
</comment>
<feature type="binding site" evidence="8">
    <location>
        <position position="8"/>
    </location>
    <ligand>
        <name>Mg(2+)</name>
        <dbReference type="ChEBI" id="CHEBI:18420"/>
    </ligand>
</feature>
<evidence type="ECO:0000256" key="4">
    <source>
        <dbReference type="ARBA" id="ARBA00022832"/>
    </source>
</evidence>
<keyword evidence="6 8" id="KW-0443">Lipid metabolism</keyword>
<dbReference type="InterPro" id="IPR037143">
    <property type="entry name" value="4-PPantetheinyl_Trfase_dom_sf"/>
</dbReference>
<evidence type="ECO:0000256" key="6">
    <source>
        <dbReference type="ARBA" id="ARBA00023098"/>
    </source>
</evidence>
<dbReference type="Gene3D" id="3.90.470.20">
    <property type="entry name" value="4'-phosphopantetheinyl transferase domain"/>
    <property type="match status" value="1"/>
</dbReference>
<evidence type="ECO:0000256" key="8">
    <source>
        <dbReference type="HAMAP-Rule" id="MF_00101"/>
    </source>
</evidence>